<dbReference type="InterPro" id="IPR009057">
    <property type="entry name" value="Homeodomain-like_sf"/>
</dbReference>
<evidence type="ECO:0000313" key="1">
    <source>
        <dbReference type="EMBL" id="CAF1025775.1"/>
    </source>
</evidence>
<evidence type="ECO:0000313" key="3">
    <source>
        <dbReference type="EMBL" id="CAF1186846.1"/>
    </source>
</evidence>
<evidence type="ECO:0000313" key="2">
    <source>
        <dbReference type="EMBL" id="CAF1132706.1"/>
    </source>
</evidence>
<dbReference type="SUPFAM" id="SSF46689">
    <property type="entry name" value="Homeodomain-like"/>
    <property type="match status" value="1"/>
</dbReference>
<evidence type="ECO:0008006" key="7">
    <source>
        <dbReference type="Google" id="ProtNLM"/>
    </source>
</evidence>
<dbReference type="Proteomes" id="UP000663864">
    <property type="component" value="Unassembled WGS sequence"/>
</dbReference>
<keyword evidence="6" id="KW-1185">Reference proteome</keyword>
<sequence length="95" mass="10671">MERGNYSKEDLIKAINDFKNGFTSAAVAAKYEILSSTVRKHNSNPELRIGGGHPTLLSNEQEQYLVQLFKNLEFIDVRLTKKVVLDLASDYVGLV</sequence>
<dbReference type="Proteomes" id="UP000663836">
    <property type="component" value="Unassembled WGS sequence"/>
</dbReference>
<reference evidence="2" key="1">
    <citation type="submission" date="2021-02" db="EMBL/GenBank/DDBJ databases">
        <authorList>
            <person name="Nowell W R."/>
        </authorList>
    </citation>
    <scope>NUCLEOTIDE SEQUENCE</scope>
</reference>
<accession>A0A814RE08</accession>
<proteinExistence type="predicted"/>
<dbReference type="Proteomes" id="UP000663854">
    <property type="component" value="Unassembled WGS sequence"/>
</dbReference>
<evidence type="ECO:0000313" key="6">
    <source>
        <dbReference type="Proteomes" id="UP000663870"/>
    </source>
</evidence>
<comment type="caution">
    <text evidence="2">The sequence shown here is derived from an EMBL/GenBank/DDBJ whole genome shotgun (WGS) entry which is preliminary data.</text>
</comment>
<organism evidence="2 5">
    <name type="scientific">Rotaria sordida</name>
    <dbReference type="NCBI Taxonomy" id="392033"/>
    <lineage>
        <taxon>Eukaryota</taxon>
        <taxon>Metazoa</taxon>
        <taxon>Spiralia</taxon>
        <taxon>Gnathifera</taxon>
        <taxon>Rotifera</taxon>
        <taxon>Eurotatoria</taxon>
        <taxon>Bdelloidea</taxon>
        <taxon>Philodinida</taxon>
        <taxon>Philodinidae</taxon>
        <taxon>Rotaria</taxon>
    </lineage>
</organism>
<protein>
    <recommendedName>
        <fullName evidence="7">HTH psq-type domain-containing protein</fullName>
    </recommendedName>
</protein>
<dbReference type="EMBL" id="CAJNOH010000392">
    <property type="protein sequence ID" value="CAF1025775.1"/>
    <property type="molecule type" value="Genomic_DNA"/>
</dbReference>
<evidence type="ECO:0000313" key="5">
    <source>
        <dbReference type="Proteomes" id="UP000663864"/>
    </source>
</evidence>
<dbReference type="EMBL" id="CAJOBD010006173">
    <property type="protein sequence ID" value="CAF4053396.1"/>
    <property type="molecule type" value="Genomic_DNA"/>
</dbReference>
<dbReference type="Proteomes" id="UP000663870">
    <property type="component" value="Unassembled WGS sequence"/>
</dbReference>
<gene>
    <name evidence="4" type="ORF">JBS370_LOCUS29172</name>
    <name evidence="3" type="ORF">JXQ802_LOCUS23651</name>
    <name evidence="1" type="ORF">PYM288_LOCUS15866</name>
    <name evidence="2" type="ORF">ZHD862_LOCUS19224</name>
</gene>
<dbReference type="EMBL" id="CAJNOL010000748">
    <property type="protein sequence ID" value="CAF1186846.1"/>
    <property type="molecule type" value="Genomic_DNA"/>
</dbReference>
<dbReference type="EMBL" id="CAJNOT010001035">
    <property type="protein sequence ID" value="CAF1132706.1"/>
    <property type="molecule type" value="Genomic_DNA"/>
</dbReference>
<evidence type="ECO:0000313" key="4">
    <source>
        <dbReference type="EMBL" id="CAF4053396.1"/>
    </source>
</evidence>
<name>A0A814RE08_9BILA</name>
<dbReference type="AlphaFoldDB" id="A0A814RE08"/>